<reference evidence="2" key="1">
    <citation type="submission" date="2016-10" db="EMBL/GenBank/DDBJ databases">
        <authorList>
            <person name="Varghese N."/>
            <person name="Submissions S."/>
        </authorList>
    </citation>
    <scope>NUCLEOTIDE SEQUENCE [LARGE SCALE GENOMIC DNA]</scope>
    <source>
        <strain evidence="2">DSM 24536</strain>
    </source>
</reference>
<organism evidence="1 2">
    <name type="scientific">Daejeonella rubra</name>
    <dbReference type="NCBI Taxonomy" id="990371"/>
    <lineage>
        <taxon>Bacteria</taxon>
        <taxon>Pseudomonadati</taxon>
        <taxon>Bacteroidota</taxon>
        <taxon>Sphingobacteriia</taxon>
        <taxon>Sphingobacteriales</taxon>
        <taxon>Sphingobacteriaceae</taxon>
        <taxon>Daejeonella</taxon>
    </lineage>
</organism>
<dbReference type="Gene3D" id="2.40.128.460">
    <property type="entry name" value="Periplasmic lysozyme inhibitor of I-type lysozyme"/>
    <property type="match status" value="1"/>
</dbReference>
<evidence type="ECO:0000313" key="1">
    <source>
        <dbReference type="EMBL" id="SDM11923.1"/>
    </source>
</evidence>
<dbReference type="Proteomes" id="UP000199226">
    <property type="component" value="Unassembled WGS sequence"/>
</dbReference>
<name>A0A1G9QLN1_9SPHI</name>
<dbReference type="PROSITE" id="PS51257">
    <property type="entry name" value="PROKAR_LIPOPROTEIN"/>
    <property type="match status" value="1"/>
</dbReference>
<protein>
    <recommendedName>
        <fullName evidence="3">Lipoprotein</fullName>
    </recommendedName>
</protein>
<dbReference type="AlphaFoldDB" id="A0A1G9QLN1"/>
<evidence type="ECO:0008006" key="3">
    <source>
        <dbReference type="Google" id="ProtNLM"/>
    </source>
</evidence>
<evidence type="ECO:0000313" key="2">
    <source>
        <dbReference type="Proteomes" id="UP000199226"/>
    </source>
</evidence>
<accession>A0A1G9QLN1</accession>
<dbReference type="EMBL" id="FNHH01000006">
    <property type="protein sequence ID" value="SDM11923.1"/>
    <property type="molecule type" value="Genomic_DNA"/>
</dbReference>
<dbReference type="InterPro" id="IPR038643">
    <property type="entry name" value="PliI_sf"/>
</dbReference>
<proteinExistence type="predicted"/>
<gene>
    <name evidence="1" type="ORF">SAMN05421813_106100</name>
</gene>
<sequence length="212" mass="23819">MNLKTLLSGIFLASTLFVSCSGDEEKKAEVKPVVKKIMEPFRFHKAIEVKPGLTLDIVSWGRGSNSVGGYLILRSDSTHLSYRSEAGELDGKIVDAWDMDLDTDGNPELYIQAKGEGKGSYLNMYIYEYSEGGSNQQIRFPELSSSLKEGYQGNDSVYIKEGKLMREFPVYNKNDSTGTATGDRRKVEYTLRNNSLQFKEIKEETEVEAKKP</sequence>
<dbReference type="STRING" id="990371.SAMN05421813_106100"/>
<keyword evidence="2" id="KW-1185">Reference proteome</keyword>